<dbReference type="Proteomes" id="UP001234297">
    <property type="component" value="Chromosome 3"/>
</dbReference>
<evidence type="ECO:0000313" key="1">
    <source>
        <dbReference type="EMBL" id="KAJ8638269.1"/>
    </source>
</evidence>
<sequence length="145" mass="15845">MKSEKTSTGSRLSRCLKAPLRILCRARDLYVKSMTGCAGKVNYGYAGTTLPKSFSVNSSRMSEDEDIRALCRAISQRSQMEAAAAAATAESLRAKGLAKSYSMGIGRIDEDKPCHFPDELKVKSDVSMYPRSKSYAVTKRTGFLA</sequence>
<name>A0ACC2LY51_PERAE</name>
<evidence type="ECO:0000313" key="2">
    <source>
        <dbReference type="Proteomes" id="UP001234297"/>
    </source>
</evidence>
<gene>
    <name evidence="1" type="ORF">MRB53_012536</name>
</gene>
<dbReference type="EMBL" id="CM056811">
    <property type="protein sequence ID" value="KAJ8638269.1"/>
    <property type="molecule type" value="Genomic_DNA"/>
</dbReference>
<keyword evidence="2" id="KW-1185">Reference proteome</keyword>
<reference evidence="1 2" key="1">
    <citation type="journal article" date="2022" name="Hortic Res">
        <title>A haplotype resolved chromosomal level avocado genome allows analysis of novel avocado genes.</title>
        <authorList>
            <person name="Nath O."/>
            <person name="Fletcher S.J."/>
            <person name="Hayward A."/>
            <person name="Shaw L.M."/>
            <person name="Masouleh A.K."/>
            <person name="Furtado A."/>
            <person name="Henry R.J."/>
            <person name="Mitter N."/>
        </authorList>
    </citation>
    <scope>NUCLEOTIDE SEQUENCE [LARGE SCALE GENOMIC DNA]</scope>
    <source>
        <strain evidence="2">cv. Hass</strain>
    </source>
</reference>
<organism evidence="1 2">
    <name type="scientific">Persea americana</name>
    <name type="common">Avocado</name>
    <dbReference type="NCBI Taxonomy" id="3435"/>
    <lineage>
        <taxon>Eukaryota</taxon>
        <taxon>Viridiplantae</taxon>
        <taxon>Streptophyta</taxon>
        <taxon>Embryophyta</taxon>
        <taxon>Tracheophyta</taxon>
        <taxon>Spermatophyta</taxon>
        <taxon>Magnoliopsida</taxon>
        <taxon>Magnoliidae</taxon>
        <taxon>Laurales</taxon>
        <taxon>Lauraceae</taxon>
        <taxon>Persea</taxon>
    </lineage>
</organism>
<protein>
    <submittedName>
        <fullName evidence="1">Uncharacterized protein</fullName>
    </submittedName>
</protein>
<proteinExistence type="predicted"/>
<accession>A0ACC2LY51</accession>
<comment type="caution">
    <text evidence="1">The sequence shown here is derived from an EMBL/GenBank/DDBJ whole genome shotgun (WGS) entry which is preliminary data.</text>
</comment>